<dbReference type="InterPro" id="IPR050266">
    <property type="entry name" value="AB_hydrolase_sf"/>
</dbReference>
<accession>A0A1H6E433</accession>
<evidence type="ECO:0000313" key="3">
    <source>
        <dbReference type="Proteomes" id="UP000236754"/>
    </source>
</evidence>
<dbReference type="InterPro" id="IPR029058">
    <property type="entry name" value="AB_hydrolase_fold"/>
</dbReference>
<dbReference type="PRINTS" id="PR00412">
    <property type="entry name" value="EPOXHYDRLASE"/>
</dbReference>
<dbReference type="SUPFAM" id="SSF53474">
    <property type="entry name" value="alpha/beta-Hydrolases"/>
    <property type="match status" value="1"/>
</dbReference>
<organism evidence="2 3">
    <name type="scientific">Actinacidiphila yanglinensis</name>
    <dbReference type="NCBI Taxonomy" id="310779"/>
    <lineage>
        <taxon>Bacteria</taxon>
        <taxon>Bacillati</taxon>
        <taxon>Actinomycetota</taxon>
        <taxon>Actinomycetes</taxon>
        <taxon>Kitasatosporales</taxon>
        <taxon>Streptomycetaceae</taxon>
        <taxon>Actinacidiphila</taxon>
    </lineage>
</organism>
<feature type="domain" description="AB hydrolase-1" evidence="1">
    <location>
        <begin position="27"/>
        <end position="259"/>
    </location>
</feature>
<proteinExistence type="predicted"/>
<gene>
    <name evidence="2" type="ORF">SAMN05216223_12522</name>
</gene>
<dbReference type="Gene3D" id="3.40.50.1820">
    <property type="entry name" value="alpha/beta hydrolase"/>
    <property type="match status" value="1"/>
</dbReference>
<dbReference type="GO" id="GO:0003824">
    <property type="term" value="F:catalytic activity"/>
    <property type="evidence" value="ECO:0007669"/>
    <property type="project" value="InterPro"/>
</dbReference>
<dbReference type="EMBL" id="FNVU01000025">
    <property type="protein sequence ID" value="SEG92029.1"/>
    <property type="molecule type" value="Genomic_DNA"/>
</dbReference>
<dbReference type="PANTHER" id="PTHR43798">
    <property type="entry name" value="MONOACYLGLYCEROL LIPASE"/>
    <property type="match status" value="1"/>
</dbReference>
<dbReference type="InterPro" id="IPR000639">
    <property type="entry name" value="Epox_hydrolase-like"/>
</dbReference>
<reference evidence="2 3" key="1">
    <citation type="submission" date="2016-10" db="EMBL/GenBank/DDBJ databases">
        <authorList>
            <person name="de Groot N.N."/>
        </authorList>
    </citation>
    <scope>NUCLEOTIDE SEQUENCE [LARGE SCALE GENOMIC DNA]</scope>
    <source>
        <strain evidence="2 3">CGMCC 4.2023</strain>
    </source>
</reference>
<dbReference type="Proteomes" id="UP000236754">
    <property type="component" value="Unassembled WGS sequence"/>
</dbReference>
<evidence type="ECO:0000313" key="2">
    <source>
        <dbReference type="EMBL" id="SEG92029.1"/>
    </source>
</evidence>
<dbReference type="Pfam" id="PF12697">
    <property type="entry name" value="Abhydrolase_6"/>
    <property type="match status" value="1"/>
</dbReference>
<protein>
    <submittedName>
        <fullName evidence="2">Pimeloyl-ACP methyl ester carboxylesterase</fullName>
    </submittedName>
</protein>
<name>A0A1H6E433_9ACTN</name>
<evidence type="ECO:0000259" key="1">
    <source>
        <dbReference type="Pfam" id="PF12697"/>
    </source>
</evidence>
<dbReference type="GO" id="GO:0016020">
    <property type="term" value="C:membrane"/>
    <property type="evidence" value="ECO:0007669"/>
    <property type="project" value="TreeGrafter"/>
</dbReference>
<sequence length="262" mass="27661">MSTSGQPLTYAGLRAERHGEPDGRPPLVLLHGMGGHRGEWGPLLRALEGCDPGRRVLAVDLPGHGQSPLRDPLGLDDVAAIVHQAVGEAGLAAPVVVGHSLGGAIATAYAALYPVRGAVNIDQPLRVAGFAAMLRNNEQLLRGPDYGAFWHRLAGGMGIDQLPPDVRGLAAQSEAPVQEALLGYWDELLSTPAPELQERHAERLARIAAGGIPYHYVTGSEPAPEYRSWLSAALPEAIVTVLPGSGHFPHLAHPDQLARLLA</sequence>
<dbReference type="AlphaFoldDB" id="A0A1H6E433"/>
<dbReference type="InterPro" id="IPR000073">
    <property type="entry name" value="AB_hydrolase_1"/>
</dbReference>
<dbReference type="PRINTS" id="PR00111">
    <property type="entry name" value="ABHYDROLASE"/>
</dbReference>
<dbReference type="RefSeq" id="WP_235032602.1">
    <property type="nucleotide sequence ID" value="NZ_FNVU01000025.1"/>
</dbReference>
<dbReference type="PANTHER" id="PTHR43798:SF33">
    <property type="entry name" value="HYDROLASE, PUTATIVE (AFU_ORTHOLOGUE AFUA_2G14860)-RELATED"/>
    <property type="match status" value="1"/>
</dbReference>
<keyword evidence="3" id="KW-1185">Reference proteome</keyword>